<gene>
    <name evidence="1" type="ordered locus">Cpin_3850</name>
</gene>
<evidence type="ECO:0000313" key="1">
    <source>
        <dbReference type="EMBL" id="ACU61312.1"/>
    </source>
</evidence>
<organism evidence="1 2">
    <name type="scientific">Chitinophaga pinensis (strain ATCC 43595 / DSM 2588 / LMG 13176 / NBRC 15968 / NCIMB 11800 / UQM 2034)</name>
    <dbReference type="NCBI Taxonomy" id="485918"/>
    <lineage>
        <taxon>Bacteria</taxon>
        <taxon>Pseudomonadati</taxon>
        <taxon>Bacteroidota</taxon>
        <taxon>Chitinophagia</taxon>
        <taxon>Chitinophagales</taxon>
        <taxon>Chitinophagaceae</taxon>
        <taxon>Chitinophaga</taxon>
    </lineage>
</organism>
<protein>
    <submittedName>
        <fullName evidence="1">Uncharacterized protein</fullName>
    </submittedName>
</protein>
<evidence type="ECO:0000313" key="2">
    <source>
        <dbReference type="Proteomes" id="UP000002215"/>
    </source>
</evidence>
<dbReference type="EMBL" id="CP001699">
    <property type="protein sequence ID" value="ACU61312.1"/>
    <property type="molecule type" value="Genomic_DNA"/>
</dbReference>
<proteinExistence type="predicted"/>
<reference evidence="2" key="1">
    <citation type="submission" date="2009-08" db="EMBL/GenBank/DDBJ databases">
        <title>The complete genome of Chitinophaga pinensis DSM 2588.</title>
        <authorList>
            <consortium name="US DOE Joint Genome Institute (JGI-PGF)"/>
            <person name="Lucas S."/>
            <person name="Copeland A."/>
            <person name="Lapidus A."/>
            <person name="Glavina del Rio T."/>
            <person name="Dalin E."/>
            <person name="Tice H."/>
            <person name="Bruce D."/>
            <person name="Goodwin L."/>
            <person name="Pitluck S."/>
            <person name="Kyrpides N."/>
            <person name="Mavromatis K."/>
            <person name="Ivanova N."/>
            <person name="Mikhailova N."/>
            <person name="Sims D."/>
            <person name="Meinche L."/>
            <person name="Brettin T."/>
            <person name="Detter J.C."/>
            <person name="Han C."/>
            <person name="Larimer F."/>
            <person name="Land M."/>
            <person name="Hauser L."/>
            <person name="Markowitz V."/>
            <person name="Cheng J.-F."/>
            <person name="Hugenholtz P."/>
            <person name="Woyke T."/>
            <person name="Wu D."/>
            <person name="Spring S."/>
            <person name="Klenk H.-P."/>
            <person name="Eisen J.A."/>
        </authorList>
    </citation>
    <scope>NUCLEOTIDE SEQUENCE [LARGE SCALE GENOMIC DNA]</scope>
    <source>
        <strain evidence="2">ATCC 43595 / DSM 2588 / LMG 13176 / NBRC 15968 / NCIMB 11800 / UQM 2034</strain>
    </source>
</reference>
<name>A0A979GQD0_CHIPD</name>
<reference evidence="1 2" key="2">
    <citation type="journal article" date="2010" name="Stand. Genomic Sci.">
        <title>Complete genome sequence of Chitinophaga pinensis type strain (UQM 2034).</title>
        <authorList>
            <person name="Glavina Del Rio T."/>
            <person name="Abt B."/>
            <person name="Spring S."/>
            <person name="Lapidus A."/>
            <person name="Nolan M."/>
            <person name="Tice H."/>
            <person name="Copeland A."/>
            <person name="Cheng J.F."/>
            <person name="Chen F."/>
            <person name="Bruce D."/>
            <person name="Goodwin L."/>
            <person name="Pitluck S."/>
            <person name="Ivanova N."/>
            <person name="Mavromatis K."/>
            <person name="Mikhailova N."/>
            <person name="Pati A."/>
            <person name="Chen A."/>
            <person name="Palaniappan K."/>
            <person name="Land M."/>
            <person name="Hauser L."/>
            <person name="Chang Y.J."/>
            <person name="Jeffries C.D."/>
            <person name="Chain P."/>
            <person name="Saunders E."/>
            <person name="Detter J.C."/>
            <person name="Brettin T."/>
            <person name="Rohde M."/>
            <person name="Goker M."/>
            <person name="Bristow J."/>
            <person name="Eisen J.A."/>
            <person name="Markowitz V."/>
            <person name="Hugenholtz P."/>
            <person name="Kyrpides N.C."/>
            <person name="Klenk H.P."/>
            <person name="Lucas S."/>
        </authorList>
    </citation>
    <scope>NUCLEOTIDE SEQUENCE [LARGE SCALE GENOMIC DNA]</scope>
    <source>
        <strain evidence="2">ATCC 43595 / DSM 2588 / LMG 13176 / NBRC 15968 / NCIMB 11800 / UQM 2034</strain>
    </source>
</reference>
<sequence length="251" mass="28936">MKQHASSDRIKDLPAQSLVSQVSNALKEICLTTGLKVDEGTATEFSKMFNKFLLAHYSMLTPGEVSLAFTLNAANELPEKIELYGQNLTIEHAGKVLYQYMQKRKKLASKINEQRISMEEPQPTQEEIDMNDREFANEYYRKFLNKEFSSASLEYAWMVYDVLDKFNLVPLSPDDKKAIFQEAQAKRDSELGAPAIDREEKKNKLNMIDAYLNDQVPVQEQNLVKSYAKRIALLRLFDQWKQAGKHKIFNV</sequence>
<accession>A0A979GQD0</accession>
<dbReference type="AlphaFoldDB" id="A0A979GQD0"/>
<dbReference type="KEGG" id="cpi:Cpin_3850"/>
<dbReference type="Proteomes" id="UP000002215">
    <property type="component" value="Chromosome"/>
</dbReference>
<dbReference type="RefSeq" id="WP_012791485.1">
    <property type="nucleotide sequence ID" value="NC_013132.1"/>
</dbReference>